<keyword evidence="5" id="KW-1185">Reference proteome</keyword>
<dbReference type="SUPFAM" id="SSF50630">
    <property type="entry name" value="Acid proteases"/>
    <property type="match status" value="1"/>
</dbReference>
<dbReference type="EMBL" id="MU858219">
    <property type="protein sequence ID" value="KAK4209021.1"/>
    <property type="molecule type" value="Genomic_DNA"/>
</dbReference>
<comment type="caution">
    <text evidence="4">The sequence shown here is derived from an EMBL/GenBank/DDBJ whole genome shotgun (WGS) entry which is preliminary data.</text>
</comment>
<dbReference type="InterPro" id="IPR021109">
    <property type="entry name" value="Peptidase_aspartic_dom_sf"/>
</dbReference>
<feature type="chain" id="PRO_5042999075" description="Peptidase A1 domain-containing protein" evidence="3">
    <location>
        <begin position="26"/>
        <end position="533"/>
    </location>
</feature>
<evidence type="ECO:0000313" key="4">
    <source>
        <dbReference type="EMBL" id="KAK4209021.1"/>
    </source>
</evidence>
<accession>A0AAN6XYP0</accession>
<keyword evidence="2" id="KW-0812">Transmembrane</keyword>
<keyword evidence="2" id="KW-1133">Transmembrane helix</keyword>
<keyword evidence="3" id="KW-0732">Signal</keyword>
<proteinExistence type="predicted"/>
<evidence type="ECO:0000313" key="5">
    <source>
        <dbReference type="Proteomes" id="UP001301769"/>
    </source>
</evidence>
<dbReference type="Proteomes" id="UP001301769">
    <property type="component" value="Unassembled WGS sequence"/>
</dbReference>
<feature type="signal peptide" evidence="3">
    <location>
        <begin position="1"/>
        <end position="25"/>
    </location>
</feature>
<evidence type="ECO:0008006" key="6">
    <source>
        <dbReference type="Google" id="ProtNLM"/>
    </source>
</evidence>
<feature type="region of interest" description="Disordered" evidence="1">
    <location>
        <begin position="506"/>
        <end position="533"/>
    </location>
</feature>
<feature type="compositionally biased region" description="Basic and acidic residues" evidence="1">
    <location>
        <begin position="506"/>
        <end position="520"/>
    </location>
</feature>
<name>A0AAN6XYP0_9PEZI</name>
<organism evidence="4 5">
    <name type="scientific">Rhypophila decipiens</name>
    <dbReference type="NCBI Taxonomy" id="261697"/>
    <lineage>
        <taxon>Eukaryota</taxon>
        <taxon>Fungi</taxon>
        <taxon>Dikarya</taxon>
        <taxon>Ascomycota</taxon>
        <taxon>Pezizomycotina</taxon>
        <taxon>Sordariomycetes</taxon>
        <taxon>Sordariomycetidae</taxon>
        <taxon>Sordariales</taxon>
        <taxon>Naviculisporaceae</taxon>
        <taxon>Rhypophila</taxon>
    </lineage>
</organism>
<dbReference type="AlphaFoldDB" id="A0AAN6XYP0"/>
<dbReference type="Gene3D" id="2.40.70.10">
    <property type="entry name" value="Acid Proteases"/>
    <property type="match status" value="1"/>
</dbReference>
<evidence type="ECO:0000256" key="3">
    <source>
        <dbReference type="SAM" id="SignalP"/>
    </source>
</evidence>
<gene>
    <name evidence="4" type="ORF">QBC37DRAFT_324644</name>
</gene>
<reference evidence="4" key="2">
    <citation type="submission" date="2023-05" db="EMBL/GenBank/DDBJ databases">
        <authorList>
            <consortium name="Lawrence Berkeley National Laboratory"/>
            <person name="Steindorff A."/>
            <person name="Hensen N."/>
            <person name="Bonometti L."/>
            <person name="Westerberg I."/>
            <person name="Brannstrom I.O."/>
            <person name="Guillou S."/>
            <person name="Cros-Aarteil S."/>
            <person name="Calhoun S."/>
            <person name="Haridas S."/>
            <person name="Kuo A."/>
            <person name="Mondo S."/>
            <person name="Pangilinan J."/>
            <person name="Riley R."/>
            <person name="Labutti K."/>
            <person name="Andreopoulos B."/>
            <person name="Lipzen A."/>
            <person name="Chen C."/>
            <person name="Yanf M."/>
            <person name="Daum C."/>
            <person name="Ng V."/>
            <person name="Clum A."/>
            <person name="Ohm R."/>
            <person name="Martin F."/>
            <person name="Silar P."/>
            <person name="Natvig D."/>
            <person name="Lalanne C."/>
            <person name="Gautier V."/>
            <person name="Ament-Velasquez S.L."/>
            <person name="Kruys A."/>
            <person name="Hutchinson M.I."/>
            <person name="Powell A.J."/>
            <person name="Barry K."/>
            <person name="Miller A.N."/>
            <person name="Grigoriev I.V."/>
            <person name="Debuchy R."/>
            <person name="Gladieux P."/>
            <person name="Thoren M.H."/>
            <person name="Johannesson H."/>
        </authorList>
    </citation>
    <scope>NUCLEOTIDE SEQUENCE</scope>
    <source>
        <strain evidence="4">PSN293</strain>
    </source>
</reference>
<protein>
    <recommendedName>
        <fullName evidence="6">Peptidase A1 domain-containing protein</fullName>
    </recommendedName>
</protein>
<reference evidence="4" key="1">
    <citation type="journal article" date="2023" name="Mol. Phylogenet. Evol.">
        <title>Genome-scale phylogeny and comparative genomics of the fungal order Sordariales.</title>
        <authorList>
            <person name="Hensen N."/>
            <person name="Bonometti L."/>
            <person name="Westerberg I."/>
            <person name="Brannstrom I.O."/>
            <person name="Guillou S."/>
            <person name="Cros-Aarteil S."/>
            <person name="Calhoun S."/>
            <person name="Haridas S."/>
            <person name="Kuo A."/>
            <person name="Mondo S."/>
            <person name="Pangilinan J."/>
            <person name="Riley R."/>
            <person name="LaButti K."/>
            <person name="Andreopoulos B."/>
            <person name="Lipzen A."/>
            <person name="Chen C."/>
            <person name="Yan M."/>
            <person name="Daum C."/>
            <person name="Ng V."/>
            <person name="Clum A."/>
            <person name="Steindorff A."/>
            <person name="Ohm R.A."/>
            <person name="Martin F."/>
            <person name="Silar P."/>
            <person name="Natvig D.O."/>
            <person name="Lalanne C."/>
            <person name="Gautier V."/>
            <person name="Ament-Velasquez S.L."/>
            <person name="Kruys A."/>
            <person name="Hutchinson M.I."/>
            <person name="Powell A.J."/>
            <person name="Barry K."/>
            <person name="Miller A.N."/>
            <person name="Grigoriev I.V."/>
            <person name="Debuchy R."/>
            <person name="Gladieux P."/>
            <person name="Hiltunen Thoren M."/>
            <person name="Johannesson H."/>
        </authorList>
    </citation>
    <scope>NUCLEOTIDE SEQUENCE</scope>
    <source>
        <strain evidence="4">PSN293</strain>
    </source>
</reference>
<sequence>MRSRDFYSGFGAALFLCSLAASVPSCGPTVALTLRPTCNITTPNGFNVYSSWGTHIVVDKTELCAAPSTYGPTPILEHKLVCDEGDRGSMSAGECRSRRGNFLEDGGFELAASGDVLGTLNNQNPNWVHNTGNFELATTSPIEILPELVLPVTSGLITKGDQHTQSHLPLNEKSTIIEALHTAGYITERSFSIDVGSEDFHSPRNGLLTFGGYNPSRVLGDFPKFDIDMDALKLEDTERYCPLQVNIDTVTVYINGKPFDLIFRDNKSPACIEMYDRLLRLPEISLKILRDALDGLQDVELIPPAGEHKDSRYENGDDGEILDPEPGLIFRSNNETSGVLTSMTIKIKDGPTVTLNERDLVQPLVGLSSDGTRVSNDSYSKIMVYQTAGQGLAPILGRAFLSKLLMYVNYDDRQFQLGLLDEESVSQGTTGQCTSPPSNSNKTPALSPAEIAGLVLGTVAFLLAAAAVLYWFFRVRKRLAEAETTKGELGRLQDEHQRHVDNMEIHRAPEDGGGGRERGVFEPPSRNRIPVPV</sequence>
<evidence type="ECO:0000256" key="1">
    <source>
        <dbReference type="SAM" id="MobiDB-lite"/>
    </source>
</evidence>
<evidence type="ECO:0000256" key="2">
    <source>
        <dbReference type="SAM" id="Phobius"/>
    </source>
</evidence>
<feature type="transmembrane region" description="Helical" evidence="2">
    <location>
        <begin position="451"/>
        <end position="473"/>
    </location>
</feature>
<keyword evidence="2" id="KW-0472">Membrane</keyword>